<keyword evidence="22" id="KW-1185">Reference proteome</keyword>
<feature type="domain" description="Response regulatory" evidence="17">
    <location>
        <begin position="1266"/>
        <end position="1393"/>
    </location>
</feature>
<keyword evidence="6" id="KW-0812">Transmembrane</keyword>
<dbReference type="CDD" id="cd17546">
    <property type="entry name" value="REC_hyHK_CKI1_RcsC-like"/>
    <property type="match status" value="1"/>
</dbReference>
<dbReference type="InterPro" id="IPR001789">
    <property type="entry name" value="Sig_transdc_resp-reg_receiver"/>
</dbReference>
<keyword evidence="12" id="KW-0472">Membrane</keyword>
<dbReference type="InterPro" id="IPR013655">
    <property type="entry name" value="PAS_fold_3"/>
</dbReference>
<feature type="coiled-coil region" evidence="15">
    <location>
        <begin position="433"/>
        <end position="478"/>
    </location>
</feature>
<dbReference type="Pfam" id="PF13188">
    <property type="entry name" value="PAS_8"/>
    <property type="match status" value="1"/>
</dbReference>
<dbReference type="CDD" id="cd00082">
    <property type="entry name" value="HisKA"/>
    <property type="match status" value="1"/>
</dbReference>
<dbReference type="InterPro" id="IPR036097">
    <property type="entry name" value="HisK_dim/P_sf"/>
</dbReference>
<keyword evidence="15" id="KW-0175">Coiled coil</keyword>
<dbReference type="SUPFAM" id="SSF55785">
    <property type="entry name" value="PYP-like sensor domain (PAS domain)"/>
    <property type="match status" value="7"/>
</dbReference>
<evidence type="ECO:0000259" key="16">
    <source>
        <dbReference type="PROSITE" id="PS50109"/>
    </source>
</evidence>
<dbReference type="PROSITE" id="PS50112">
    <property type="entry name" value="PAS"/>
    <property type="match status" value="3"/>
</dbReference>
<dbReference type="NCBIfam" id="TIGR00229">
    <property type="entry name" value="sensory_box"/>
    <property type="match status" value="5"/>
</dbReference>
<evidence type="ECO:0000256" key="6">
    <source>
        <dbReference type="ARBA" id="ARBA00022692"/>
    </source>
</evidence>
<dbReference type="PROSITE" id="PS50113">
    <property type="entry name" value="PAC"/>
    <property type="match status" value="3"/>
</dbReference>
<dbReference type="EC" id="2.7.13.3" evidence="3"/>
<dbReference type="SMART" id="SM00387">
    <property type="entry name" value="HATPase_c"/>
    <property type="match status" value="1"/>
</dbReference>
<feature type="domain" description="PAC" evidence="19">
    <location>
        <begin position="270"/>
        <end position="322"/>
    </location>
</feature>
<dbReference type="SMART" id="SM00388">
    <property type="entry name" value="HisKA"/>
    <property type="match status" value="1"/>
</dbReference>
<dbReference type="InterPro" id="IPR004358">
    <property type="entry name" value="Sig_transdc_His_kin-like_C"/>
</dbReference>
<name>A0ABT2MW82_9CYAN</name>
<keyword evidence="11" id="KW-0902">Two-component regulatory system</keyword>
<dbReference type="PANTHER" id="PTHR45339">
    <property type="entry name" value="HYBRID SIGNAL TRANSDUCTION HISTIDINE KINASE J"/>
    <property type="match status" value="1"/>
</dbReference>
<comment type="catalytic activity">
    <reaction evidence="1">
        <text>ATP + protein L-histidine = ADP + protein N-phospho-L-histidine.</text>
        <dbReference type="EC" id="2.7.13.3"/>
    </reaction>
</comment>
<evidence type="ECO:0000256" key="7">
    <source>
        <dbReference type="ARBA" id="ARBA00022741"/>
    </source>
</evidence>
<dbReference type="SMART" id="SM00448">
    <property type="entry name" value="REC"/>
    <property type="match status" value="2"/>
</dbReference>
<dbReference type="CDD" id="cd00156">
    <property type="entry name" value="REC"/>
    <property type="match status" value="1"/>
</dbReference>
<dbReference type="Pfam" id="PF00072">
    <property type="entry name" value="Response_reg"/>
    <property type="match status" value="2"/>
</dbReference>
<gene>
    <name evidence="21" type="ORF">NG799_22120</name>
</gene>
<dbReference type="PANTHER" id="PTHR45339:SF1">
    <property type="entry name" value="HYBRID SIGNAL TRANSDUCTION HISTIDINE KINASE J"/>
    <property type="match status" value="1"/>
</dbReference>
<dbReference type="Pfam" id="PF01627">
    <property type="entry name" value="Hpt"/>
    <property type="match status" value="1"/>
</dbReference>
<dbReference type="Gene3D" id="1.10.287.130">
    <property type="match status" value="1"/>
</dbReference>
<dbReference type="Proteomes" id="UP001525890">
    <property type="component" value="Unassembled WGS sequence"/>
</dbReference>
<dbReference type="Pfam" id="PF08448">
    <property type="entry name" value="PAS_4"/>
    <property type="match status" value="1"/>
</dbReference>
<keyword evidence="9" id="KW-0067">ATP-binding</keyword>
<dbReference type="PROSITE" id="PS50110">
    <property type="entry name" value="RESPONSE_REGULATORY"/>
    <property type="match status" value="2"/>
</dbReference>
<dbReference type="InterPro" id="IPR035965">
    <property type="entry name" value="PAS-like_dom_sf"/>
</dbReference>
<dbReference type="Pfam" id="PF08447">
    <property type="entry name" value="PAS_3"/>
    <property type="match status" value="2"/>
</dbReference>
<dbReference type="Gene3D" id="3.30.565.10">
    <property type="entry name" value="Histidine kinase-like ATPase, C-terminal domain"/>
    <property type="match status" value="1"/>
</dbReference>
<feature type="domain" description="PAS" evidence="18">
    <location>
        <begin position="475"/>
        <end position="545"/>
    </location>
</feature>
<dbReference type="Pfam" id="PF02518">
    <property type="entry name" value="HATPase_c"/>
    <property type="match status" value="1"/>
</dbReference>
<evidence type="ECO:0000256" key="8">
    <source>
        <dbReference type="ARBA" id="ARBA00022777"/>
    </source>
</evidence>
<feature type="domain" description="PAC" evidence="19">
    <location>
        <begin position="683"/>
        <end position="734"/>
    </location>
</feature>
<keyword evidence="7" id="KW-0547">Nucleotide-binding</keyword>
<dbReference type="PROSITE" id="PS50109">
    <property type="entry name" value="HIS_KIN"/>
    <property type="match status" value="1"/>
</dbReference>
<evidence type="ECO:0000256" key="5">
    <source>
        <dbReference type="ARBA" id="ARBA00022553"/>
    </source>
</evidence>
<evidence type="ECO:0000256" key="4">
    <source>
        <dbReference type="ARBA" id="ARBA00022475"/>
    </source>
</evidence>
<dbReference type="Gene3D" id="1.20.120.160">
    <property type="entry name" value="HPT domain"/>
    <property type="match status" value="1"/>
</dbReference>
<feature type="domain" description="PAS" evidence="18">
    <location>
        <begin position="323"/>
        <end position="366"/>
    </location>
</feature>
<evidence type="ECO:0000259" key="20">
    <source>
        <dbReference type="PROSITE" id="PS50894"/>
    </source>
</evidence>
<dbReference type="InterPro" id="IPR011006">
    <property type="entry name" value="CheY-like_superfamily"/>
</dbReference>
<keyword evidence="8" id="KW-0808">Transferase</keyword>
<keyword evidence="4" id="KW-1003">Cell membrane</keyword>
<keyword evidence="8" id="KW-0418">Kinase</keyword>
<dbReference type="Gene3D" id="3.40.50.2300">
    <property type="match status" value="2"/>
</dbReference>
<evidence type="ECO:0000256" key="15">
    <source>
        <dbReference type="SAM" id="Coils"/>
    </source>
</evidence>
<evidence type="ECO:0000256" key="13">
    <source>
        <dbReference type="PROSITE-ProRule" id="PRU00110"/>
    </source>
</evidence>
<dbReference type="InterPro" id="IPR013656">
    <property type="entry name" value="PAS_4"/>
</dbReference>
<evidence type="ECO:0000256" key="11">
    <source>
        <dbReference type="ARBA" id="ARBA00023012"/>
    </source>
</evidence>
<evidence type="ECO:0000256" key="12">
    <source>
        <dbReference type="ARBA" id="ARBA00023136"/>
    </source>
</evidence>
<dbReference type="PROSITE" id="PS50894">
    <property type="entry name" value="HPT"/>
    <property type="match status" value="1"/>
</dbReference>
<dbReference type="SUPFAM" id="SSF52172">
    <property type="entry name" value="CheY-like"/>
    <property type="match status" value="2"/>
</dbReference>
<feature type="domain" description="Response regulatory" evidence="17">
    <location>
        <begin position="1417"/>
        <end position="1534"/>
    </location>
</feature>
<feature type="domain" description="HPt" evidence="20">
    <location>
        <begin position="1594"/>
        <end position="1687"/>
    </location>
</feature>
<dbReference type="SUPFAM" id="SSF47384">
    <property type="entry name" value="Homodimeric domain of signal transducing histidine kinase"/>
    <property type="match status" value="1"/>
</dbReference>
<keyword evidence="5 14" id="KW-0597">Phosphoprotein</keyword>
<dbReference type="RefSeq" id="WP_368008493.1">
    <property type="nucleotide sequence ID" value="NZ_JAMXFF010000041.1"/>
</dbReference>
<feature type="coiled-coil region" evidence="15">
    <location>
        <begin position="587"/>
        <end position="614"/>
    </location>
</feature>
<evidence type="ECO:0000259" key="17">
    <source>
        <dbReference type="PROSITE" id="PS50110"/>
    </source>
</evidence>
<feature type="domain" description="PAS" evidence="18">
    <location>
        <begin position="199"/>
        <end position="241"/>
    </location>
</feature>
<evidence type="ECO:0000313" key="22">
    <source>
        <dbReference type="Proteomes" id="UP001525890"/>
    </source>
</evidence>
<feature type="modified residue" description="4-aspartylphosphate" evidence="14">
    <location>
        <position position="1320"/>
    </location>
</feature>
<dbReference type="InterPro" id="IPR008207">
    <property type="entry name" value="Sig_transdc_His_kin_Hpt_dom"/>
</dbReference>
<evidence type="ECO:0000256" key="9">
    <source>
        <dbReference type="ARBA" id="ARBA00022840"/>
    </source>
</evidence>
<dbReference type="Pfam" id="PF13426">
    <property type="entry name" value="PAS_9"/>
    <property type="match status" value="1"/>
</dbReference>
<dbReference type="SUPFAM" id="SSF55874">
    <property type="entry name" value="ATPase domain of HSP90 chaperone/DNA topoisomerase II/histidine kinase"/>
    <property type="match status" value="1"/>
</dbReference>
<evidence type="ECO:0000259" key="19">
    <source>
        <dbReference type="PROSITE" id="PS50113"/>
    </source>
</evidence>
<proteinExistence type="predicted"/>
<dbReference type="InterPro" id="IPR001610">
    <property type="entry name" value="PAC"/>
</dbReference>
<dbReference type="Gene3D" id="3.30.450.20">
    <property type="entry name" value="PAS domain"/>
    <property type="match status" value="7"/>
</dbReference>
<dbReference type="InterPro" id="IPR003594">
    <property type="entry name" value="HATPase_dom"/>
</dbReference>
<dbReference type="CDD" id="cd00130">
    <property type="entry name" value="PAS"/>
    <property type="match status" value="5"/>
</dbReference>
<dbReference type="Pfam" id="PF00512">
    <property type="entry name" value="HisKA"/>
    <property type="match status" value="1"/>
</dbReference>
<accession>A0ABT2MW82</accession>
<comment type="caution">
    <text evidence="21">The sequence shown here is derived from an EMBL/GenBank/DDBJ whole genome shotgun (WGS) entry which is preliminary data.</text>
</comment>
<keyword evidence="10" id="KW-1133">Transmembrane helix</keyword>
<dbReference type="InterPro" id="IPR000700">
    <property type="entry name" value="PAS-assoc_C"/>
</dbReference>
<dbReference type="InterPro" id="IPR005467">
    <property type="entry name" value="His_kinase_dom"/>
</dbReference>
<dbReference type="InterPro" id="IPR036641">
    <property type="entry name" value="HPT_dom_sf"/>
</dbReference>
<reference evidence="21 22" key="1">
    <citation type="journal article" date="2022" name="Front. Microbiol.">
        <title>High genomic differentiation and limited gene flow indicate recent cryptic speciation within the genus Laspinema (cyanobacteria).</title>
        <authorList>
            <person name="Stanojkovic A."/>
            <person name="Skoupy S."/>
            <person name="Skaloud P."/>
            <person name="Dvorak P."/>
        </authorList>
    </citation>
    <scope>NUCLEOTIDE SEQUENCE [LARGE SCALE GENOMIC DNA]</scope>
    <source>
        <strain evidence="21 22">D2a</strain>
    </source>
</reference>
<dbReference type="InterPro" id="IPR036890">
    <property type="entry name" value="HATPase_C_sf"/>
</dbReference>
<protein>
    <recommendedName>
        <fullName evidence="3">histidine kinase</fullName>
        <ecNumber evidence="3">2.7.13.3</ecNumber>
    </recommendedName>
</protein>
<dbReference type="SMART" id="SM00091">
    <property type="entry name" value="PAS"/>
    <property type="match status" value="5"/>
</dbReference>
<feature type="modified residue" description="4-aspartylphosphate" evidence="14">
    <location>
        <position position="1466"/>
    </location>
</feature>
<evidence type="ECO:0000256" key="1">
    <source>
        <dbReference type="ARBA" id="ARBA00000085"/>
    </source>
</evidence>
<sequence length="1694" mass="190750">MEFLKQILAFEPDIFYGYAYIRNVNGIKLHLAEALGCTTMLPALAFADCSLFLIFLYLICNDRHLPDPRFTKNETPRFREIFNSSFQFMAVLNPEGMILDVNQTALEWGELQLEQVIGVSFWQTLWWSGNQPSQDRLIEAIAAAASGKSLRYETEIGGSGCPLRTLDFSIRPMFGDGDRVTQLIAEGRDITARKGYESELLRIRKAVDSAGDAIAISDLTRNRIYQNSACTELFGYTRDEMNAAGGPWRLYQDPALSRQVFETVSSGGSWQGEAEMKSKGGDCLQIAVRADAILDERHQIIGFIGIYTDITARRQLEAELHHQETDYRQLMEQASEGIFIIDAQGNYLNVNPRACEMLGYSREELLQLNFKAIACQPEIEIFSSPLDGLWVGKSRRSEHWLRRKNNTLLPVELSAKILPDGRMQAIVLDITDRKRSEAALRKYQEQLENLVAQRTAELTRANRQLQSEIVARQKAQAELEQFFKVSADLMAIASFDGYFKRVNPAITDILGYSPEEFSRQFSLDWVHPDDREFSEEKTKEMLVSKEAIAFENRYRTGDGSYKWISWSAVPVPEEQSIYCVGRDISDRKSVEDALHQETLRVTELQNRFQRLADNLPGVIYQYLITTDGTISFPYISSGCRDILELEPEEIEQNAQLMCSLIHPEDSHNFNESIARSAQTLQPWKRKFRVITPGGKIKWLQGESRPEPQPNGDILWDGVAIDITDLKQLEQELLHSEERFRTSVENMLDCFGIYSACRNEWGEIVDFRREYVNASARQQCHCSRDEREHDCSFCQVMPDLRQSILFSKYAQVVQTGEPLKEELILYETEGNHDLNGMKNRPPVREAFDIRATKLGDGFAVVWRDISDRKQMETAIERERQQLQQIVNCAPVAIAMFDTQMCYLAHSSQWLTHHGLDSCGRSQTALNTPCTQPSLIGGNYYQVSSDIPDRWRQAHQRALQGEIVSVTEDLWQKLDGSSTYIRWTISPWYLADGEIGGIAIAIDCIDELVKAREAALESARFKSQFLANMSHEIRTPMNGVLGMAGLLLETPLSTQQYDYAKTIRASAQHLLSIINDILDFSKLEAGEMHLEQFDFNLYESVEQVLDLLGAQAEAKGLDLSCLFDPNLSRNLQGDPVRLGQILLNLVGNAIKFTEVGEIIIQASAIAETEETACIRLSVKDTGIGISPEGQNKLFQSFSQVDASTKRQYGGTGLGLAICKQLVEMMGGQIGVDSKLGEGSTFWFTAEFKKQLHFTPLEGISHCKLPSLRVLVVDDNPRIRQSVRELTQAWGMHTDDAANATEAWNALQQTIKLNQPYDVLLLDLQLPSKEGLQLLESLHYNRDKFDSHLFPETQVILMTNQSQRDIAESLLSKGVASYFFKPVRASRLFDTLINVVNGPSSTASPLGTLHAPILPAYAINILVAEDNLINQTVILSQLEMLGYQPDCVTNGIEALESITKKTYDLVLMDCQMPVMDGYAATKELRRREEAQRHTIVIALTANAMRGDRQKCLDAGMDDYLSKPIEREDLAAAIRRWIHKKPGPDNCLQVPSPIKIPRIEPTAIPSSLLTLNTASPLPLSVPECPVNMERLLKVTRGNLSLQQRLLRVFLDKIPEDIGAITQALSNQDLAQMEHCAHRIKSAASNVGVSSMSAIAGQLESLARQKTWEGTAELASQLPTILEQVQGFFDEHFCQKTSA</sequence>
<dbReference type="EMBL" id="JAMXFF010000041">
    <property type="protein sequence ID" value="MCT7969013.1"/>
    <property type="molecule type" value="Genomic_DNA"/>
</dbReference>
<dbReference type="SMART" id="SM00086">
    <property type="entry name" value="PAC"/>
    <property type="match status" value="6"/>
</dbReference>
<evidence type="ECO:0000256" key="2">
    <source>
        <dbReference type="ARBA" id="ARBA00004651"/>
    </source>
</evidence>
<comment type="subcellular location">
    <subcellularLocation>
        <location evidence="2">Cell membrane</location>
        <topology evidence="2">Multi-pass membrane protein</topology>
    </subcellularLocation>
</comment>
<dbReference type="InterPro" id="IPR003661">
    <property type="entry name" value="HisK_dim/P_dom"/>
</dbReference>
<dbReference type="InterPro" id="IPR000014">
    <property type="entry name" value="PAS"/>
</dbReference>
<feature type="domain" description="Histidine kinase" evidence="16">
    <location>
        <begin position="1026"/>
        <end position="1247"/>
    </location>
</feature>
<evidence type="ECO:0000313" key="21">
    <source>
        <dbReference type="EMBL" id="MCT7969013.1"/>
    </source>
</evidence>
<dbReference type="CDD" id="cd16922">
    <property type="entry name" value="HATPase_EvgS-ArcB-TorS-like"/>
    <property type="match status" value="1"/>
</dbReference>
<evidence type="ECO:0000256" key="10">
    <source>
        <dbReference type="ARBA" id="ARBA00022989"/>
    </source>
</evidence>
<feature type="modified residue" description="Phosphohistidine" evidence="13">
    <location>
        <position position="1633"/>
    </location>
</feature>
<feature type="domain" description="PAC" evidence="19">
    <location>
        <begin position="548"/>
        <end position="596"/>
    </location>
</feature>
<evidence type="ECO:0000256" key="3">
    <source>
        <dbReference type="ARBA" id="ARBA00012438"/>
    </source>
</evidence>
<dbReference type="PRINTS" id="PR00344">
    <property type="entry name" value="BCTRLSENSOR"/>
</dbReference>
<organism evidence="21 22">
    <name type="scientific">Laspinema palackyanum D2a</name>
    <dbReference type="NCBI Taxonomy" id="2953684"/>
    <lineage>
        <taxon>Bacteria</taxon>
        <taxon>Bacillati</taxon>
        <taxon>Cyanobacteriota</taxon>
        <taxon>Cyanophyceae</taxon>
        <taxon>Oscillatoriophycideae</taxon>
        <taxon>Oscillatoriales</taxon>
        <taxon>Laspinemataceae</taxon>
        <taxon>Laspinema</taxon>
        <taxon>Laspinema palackyanum</taxon>
    </lineage>
</organism>
<dbReference type="SMART" id="SM00073">
    <property type="entry name" value="HPT"/>
    <property type="match status" value="1"/>
</dbReference>
<dbReference type="CDD" id="cd00088">
    <property type="entry name" value="HPT"/>
    <property type="match status" value="1"/>
</dbReference>
<evidence type="ECO:0000259" key="18">
    <source>
        <dbReference type="PROSITE" id="PS50112"/>
    </source>
</evidence>
<dbReference type="SUPFAM" id="SSF47226">
    <property type="entry name" value="Histidine-containing phosphotransfer domain, HPT domain"/>
    <property type="match status" value="1"/>
</dbReference>
<evidence type="ECO:0000256" key="14">
    <source>
        <dbReference type="PROSITE-ProRule" id="PRU00169"/>
    </source>
</evidence>